<keyword evidence="12" id="KW-1185">Reference proteome</keyword>
<evidence type="ECO:0000256" key="9">
    <source>
        <dbReference type="RuleBase" id="RU364144"/>
    </source>
</evidence>
<sequence length="266" mass="29529">MQLNVQEHVVSGGPPQVGPQKPMHLDSQGNMVLMAEEYHADMSAIPINALEFLRLKLTQLTHSLNMMHALLLKPVLPPWPNLHAQFNVILKQLMSLSETLAHYRDILARTVVYPLPSFPLITQGASLRSLLRKKATPEVEEWIANARTLAQESGVQVTADEEFSAFAAATVEEELKKHRWNGFLTREQVERGERDPGIKLKQTPQQQNRTASGAPFRGLPTANNGPGQPRLGSLGPPSQRTYEDGGWTIERVIDFMAAGPPEIPKT</sequence>
<dbReference type="GO" id="GO:0000978">
    <property type="term" value="F:RNA polymerase II cis-regulatory region sequence-specific DNA binding"/>
    <property type="evidence" value="ECO:0007669"/>
    <property type="project" value="TreeGrafter"/>
</dbReference>
<evidence type="ECO:0000256" key="8">
    <source>
        <dbReference type="ARBA" id="ARBA00031261"/>
    </source>
</evidence>
<gene>
    <name evidence="9" type="primary">MED8</name>
    <name evidence="11" type="ORF">SAPINGB_P001908</name>
</gene>
<evidence type="ECO:0000313" key="12">
    <source>
        <dbReference type="Proteomes" id="UP000398389"/>
    </source>
</evidence>
<evidence type="ECO:0000256" key="10">
    <source>
        <dbReference type="SAM" id="MobiDB-lite"/>
    </source>
</evidence>
<feature type="region of interest" description="Disordered" evidence="10">
    <location>
        <begin position="1"/>
        <end position="21"/>
    </location>
</feature>
<dbReference type="AlphaFoldDB" id="A0A5E8BC97"/>
<dbReference type="GO" id="GO:0003712">
    <property type="term" value="F:transcription coregulator activity"/>
    <property type="evidence" value="ECO:0007669"/>
    <property type="project" value="InterPro"/>
</dbReference>
<evidence type="ECO:0000313" key="11">
    <source>
        <dbReference type="EMBL" id="VVT48700.1"/>
    </source>
</evidence>
<dbReference type="EMBL" id="CABVLU010000002">
    <property type="protein sequence ID" value="VVT48700.1"/>
    <property type="molecule type" value="Genomic_DNA"/>
</dbReference>
<organism evidence="11 12">
    <name type="scientific">Magnusiomyces paraingens</name>
    <dbReference type="NCBI Taxonomy" id="2606893"/>
    <lineage>
        <taxon>Eukaryota</taxon>
        <taxon>Fungi</taxon>
        <taxon>Dikarya</taxon>
        <taxon>Ascomycota</taxon>
        <taxon>Saccharomycotina</taxon>
        <taxon>Dipodascomycetes</taxon>
        <taxon>Dipodascales</taxon>
        <taxon>Dipodascaceae</taxon>
        <taxon>Magnusiomyces</taxon>
    </lineage>
</organism>
<dbReference type="GO" id="GO:0070847">
    <property type="term" value="C:core mediator complex"/>
    <property type="evidence" value="ECO:0007669"/>
    <property type="project" value="TreeGrafter"/>
</dbReference>
<accession>A0A5E8BC97</accession>
<proteinExistence type="inferred from homology"/>
<evidence type="ECO:0000256" key="7">
    <source>
        <dbReference type="ARBA" id="ARBA00023242"/>
    </source>
</evidence>
<dbReference type="PANTHER" id="PTHR13074:SF9">
    <property type="entry name" value="MEDIATOR OF RNA POLYMERASE II TRANSCRIPTION SUBUNIT 8"/>
    <property type="match status" value="1"/>
</dbReference>
<keyword evidence="5 9" id="KW-0010">Activator</keyword>
<dbReference type="GO" id="GO:0016592">
    <property type="term" value="C:mediator complex"/>
    <property type="evidence" value="ECO:0007669"/>
    <property type="project" value="InterPro"/>
</dbReference>
<dbReference type="Gene3D" id="1.20.58.1710">
    <property type="match status" value="1"/>
</dbReference>
<evidence type="ECO:0000256" key="5">
    <source>
        <dbReference type="ARBA" id="ARBA00023159"/>
    </source>
</evidence>
<dbReference type="InterPro" id="IPR019364">
    <property type="entry name" value="Mediatior_Med8_fun/met"/>
</dbReference>
<keyword evidence="4 9" id="KW-0805">Transcription regulation</keyword>
<name>A0A5E8BC97_9ASCO</name>
<evidence type="ECO:0000256" key="3">
    <source>
        <dbReference type="ARBA" id="ARBA00020637"/>
    </source>
</evidence>
<dbReference type="GO" id="GO:0006357">
    <property type="term" value="P:regulation of transcription by RNA polymerase II"/>
    <property type="evidence" value="ECO:0007669"/>
    <property type="project" value="InterPro"/>
</dbReference>
<keyword evidence="7 9" id="KW-0539">Nucleus</keyword>
<keyword evidence="6 9" id="KW-0804">Transcription</keyword>
<protein>
    <recommendedName>
        <fullName evidence="3 9">Mediator of RNA polymerase II transcription subunit 8</fullName>
    </recommendedName>
    <alternativeName>
        <fullName evidence="8 9">Mediator complex subunit 8</fullName>
    </alternativeName>
</protein>
<feature type="region of interest" description="Disordered" evidence="10">
    <location>
        <begin position="188"/>
        <end position="246"/>
    </location>
</feature>
<feature type="compositionally biased region" description="Polar residues" evidence="10">
    <location>
        <begin position="202"/>
        <end position="211"/>
    </location>
</feature>
<dbReference type="Pfam" id="PF10232">
    <property type="entry name" value="Med8"/>
    <property type="match status" value="1"/>
</dbReference>
<evidence type="ECO:0000256" key="1">
    <source>
        <dbReference type="ARBA" id="ARBA00004123"/>
    </source>
</evidence>
<evidence type="ECO:0000256" key="4">
    <source>
        <dbReference type="ARBA" id="ARBA00023015"/>
    </source>
</evidence>
<feature type="compositionally biased region" description="Basic and acidic residues" evidence="10">
    <location>
        <begin position="188"/>
        <end position="198"/>
    </location>
</feature>
<comment type="subunit">
    <text evidence="9">Component of the Mediator complex.</text>
</comment>
<reference evidence="11 12" key="1">
    <citation type="submission" date="2019-09" db="EMBL/GenBank/DDBJ databases">
        <authorList>
            <person name="Brejova B."/>
        </authorList>
    </citation>
    <scope>NUCLEOTIDE SEQUENCE [LARGE SCALE GENOMIC DNA]</scope>
</reference>
<comment type="subcellular location">
    <subcellularLocation>
        <location evidence="1 9">Nucleus</location>
    </subcellularLocation>
</comment>
<dbReference type="Proteomes" id="UP000398389">
    <property type="component" value="Unassembled WGS sequence"/>
</dbReference>
<comment type="function">
    <text evidence="9">Component of the Mediator complex, a coactivator involved in the regulated transcription of nearly all RNA polymerase II-dependent genes. Mediator functions as a bridge to convey information from gene-specific regulatory proteins to the basal RNA polymerase II transcription machinery. Mediator is recruited to promoters by direct interactions with regulatory proteins and serves as a scaffold for the assembly of a functional preinitiation complex with RNA polymerase II and the general transcription factors.</text>
</comment>
<evidence type="ECO:0000256" key="6">
    <source>
        <dbReference type="ARBA" id="ARBA00023163"/>
    </source>
</evidence>
<dbReference type="Gene3D" id="6.10.250.2610">
    <property type="match status" value="1"/>
</dbReference>
<dbReference type="PANTHER" id="PTHR13074">
    <property type="entry name" value="MEDIATOR OF RNA POLYMERASE II TRANSCRIPTION SUBUNIT 8"/>
    <property type="match status" value="1"/>
</dbReference>
<dbReference type="OrthoDB" id="5329317at2759"/>
<comment type="similarity">
    <text evidence="2 9">Belongs to the Mediator complex subunit 8 family.</text>
</comment>
<evidence type="ECO:0000256" key="2">
    <source>
        <dbReference type="ARBA" id="ARBA00005716"/>
    </source>
</evidence>